<dbReference type="PANTHER" id="PTHR46165">
    <property type="entry name" value="SET AND MYND DOMAIN-CONTAINING PROTEIN 4"/>
    <property type="match status" value="1"/>
</dbReference>
<keyword evidence="5 7" id="KW-0863">Zinc-finger</keyword>
<dbReference type="InterPro" id="IPR011990">
    <property type="entry name" value="TPR-like_helical_dom_sf"/>
</dbReference>
<evidence type="ECO:0000256" key="5">
    <source>
        <dbReference type="ARBA" id="ARBA00022771"/>
    </source>
</evidence>
<evidence type="ECO:0000256" key="7">
    <source>
        <dbReference type="PROSITE-ProRule" id="PRU00134"/>
    </source>
</evidence>
<sequence length="405" mass="45892">MAYLNGGPMPYSHYFDRLKKRNVLYELQSADNKFLFTRSLLAEKGMLPTTLDRSLVCAQLEDPWNTDPWKTDFKHGLVLSGNKQYKEAAKQFSQSIVDSEPGTANHSLAMFNRAVVLYELGQFTRSLMDVRQALESKYPPVMEHLLYEFAGMVYSTLGRRKEAEQSYAECLRRLDASDLTSEAKRNFRLKIMDAVDKCKDCKGAVSDLDISDDSDLENPLPDQLVGGKNKSIPALSAFLELKPSQNMGRGGVYATRDINPGDVVAIDEPYIYGGRNLHNSCCRNCLKSPIVPIPCKRCSLVYYCSENCLHKSMKDGHNLECPIIFFIRSLPGISHLNQVALKWFVKELSKLGLEKYCSLVDTFSKSKIDSKIKGFNENGQYKSDNFLTAYSLDNFEDEMPIYLLF</sequence>
<evidence type="ECO:0000256" key="6">
    <source>
        <dbReference type="ARBA" id="ARBA00022833"/>
    </source>
</evidence>
<dbReference type="PROSITE" id="PS50865">
    <property type="entry name" value="ZF_MYND_2"/>
    <property type="match status" value="1"/>
</dbReference>
<comment type="caution">
    <text evidence="9">The sequence shown here is derived from an EMBL/GenBank/DDBJ whole genome shotgun (WGS) entry which is preliminary data.</text>
</comment>
<dbReference type="GO" id="GO:0008168">
    <property type="term" value="F:methyltransferase activity"/>
    <property type="evidence" value="ECO:0007669"/>
    <property type="project" value="UniProtKB-KW"/>
</dbReference>
<evidence type="ECO:0000256" key="4">
    <source>
        <dbReference type="ARBA" id="ARBA00022723"/>
    </source>
</evidence>
<dbReference type="SUPFAM" id="SSF144232">
    <property type="entry name" value="HIT/MYND zinc finger-like"/>
    <property type="match status" value="1"/>
</dbReference>
<dbReference type="GO" id="GO:0005634">
    <property type="term" value="C:nucleus"/>
    <property type="evidence" value="ECO:0007669"/>
    <property type="project" value="TreeGrafter"/>
</dbReference>
<dbReference type="Gene3D" id="2.170.270.10">
    <property type="entry name" value="SET domain"/>
    <property type="match status" value="1"/>
</dbReference>
<name>A0AAV0WIB4_9HEMI</name>
<feature type="domain" description="MYND-type" evidence="8">
    <location>
        <begin position="282"/>
        <end position="321"/>
    </location>
</feature>
<keyword evidence="3" id="KW-0949">S-adenosyl-L-methionine</keyword>
<dbReference type="Gene3D" id="1.25.40.10">
    <property type="entry name" value="Tetratricopeptide repeat domain"/>
    <property type="match status" value="1"/>
</dbReference>
<dbReference type="Gene3D" id="6.10.140.2220">
    <property type="match status" value="1"/>
</dbReference>
<evidence type="ECO:0000256" key="2">
    <source>
        <dbReference type="ARBA" id="ARBA00022679"/>
    </source>
</evidence>
<dbReference type="GO" id="GO:0008270">
    <property type="term" value="F:zinc ion binding"/>
    <property type="evidence" value="ECO:0007669"/>
    <property type="project" value="UniProtKB-KW"/>
</dbReference>
<dbReference type="Gene3D" id="1.10.220.160">
    <property type="match status" value="1"/>
</dbReference>
<dbReference type="GO" id="GO:0032259">
    <property type="term" value="P:methylation"/>
    <property type="evidence" value="ECO:0007669"/>
    <property type="project" value="UniProtKB-KW"/>
</dbReference>
<reference evidence="9 10" key="1">
    <citation type="submission" date="2023-01" db="EMBL/GenBank/DDBJ databases">
        <authorList>
            <person name="Whitehead M."/>
        </authorList>
    </citation>
    <scope>NUCLEOTIDE SEQUENCE [LARGE SCALE GENOMIC DNA]</scope>
</reference>
<evidence type="ECO:0000313" key="9">
    <source>
        <dbReference type="EMBL" id="CAI6355554.1"/>
    </source>
</evidence>
<dbReference type="InterPro" id="IPR002893">
    <property type="entry name" value="Znf_MYND"/>
</dbReference>
<dbReference type="EMBL" id="CARXXK010000002">
    <property type="protein sequence ID" value="CAI6355554.1"/>
    <property type="molecule type" value="Genomic_DNA"/>
</dbReference>
<dbReference type="GO" id="GO:0005737">
    <property type="term" value="C:cytoplasm"/>
    <property type="evidence" value="ECO:0007669"/>
    <property type="project" value="TreeGrafter"/>
</dbReference>
<organism evidence="9 10">
    <name type="scientific">Macrosiphum euphorbiae</name>
    <name type="common">potato aphid</name>
    <dbReference type="NCBI Taxonomy" id="13131"/>
    <lineage>
        <taxon>Eukaryota</taxon>
        <taxon>Metazoa</taxon>
        <taxon>Ecdysozoa</taxon>
        <taxon>Arthropoda</taxon>
        <taxon>Hexapoda</taxon>
        <taxon>Insecta</taxon>
        <taxon>Pterygota</taxon>
        <taxon>Neoptera</taxon>
        <taxon>Paraneoptera</taxon>
        <taxon>Hemiptera</taxon>
        <taxon>Sternorrhyncha</taxon>
        <taxon>Aphidomorpha</taxon>
        <taxon>Aphidoidea</taxon>
        <taxon>Aphididae</taxon>
        <taxon>Macrosiphini</taxon>
        <taxon>Macrosiphum</taxon>
    </lineage>
</organism>
<keyword evidence="2" id="KW-0808">Transferase</keyword>
<protein>
    <recommendedName>
        <fullName evidence="8">MYND-type domain-containing protein</fullName>
    </recommendedName>
</protein>
<dbReference type="SUPFAM" id="SSF48452">
    <property type="entry name" value="TPR-like"/>
    <property type="match status" value="1"/>
</dbReference>
<keyword evidence="1" id="KW-0489">Methyltransferase</keyword>
<keyword evidence="10" id="KW-1185">Reference proteome</keyword>
<proteinExistence type="predicted"/>
<dbReference type="InterPro" id="IPR046341">
    <property type="entry name" value="SET_dom_sf"/>
</dbReference>
<gene>
    <name evidence="9" type="ORF">MEUPH1_LOCUS11392</name>
</gene>
<evidence type="ECO:0000256" key="1">
    <source>
        <dbReference type="ARBA" id="ARBA00022603"/>
    </source>
</evidence>
<dbReference type="AlphaFoldDB" id="A0AAV0WIB4"/>
<evidence type="ECO:0000259" key="8">
    <source>
        <dbReference type="PROSITE" id="PS50865"/>
    </source>
</evidence>
<keyword evidence="4" id="KW-0479">Metal-binding</keyword>
<dbReference type="Pfam" id="PF01753">
    <property type="entry name" value="zf-MYND"/>
    <property type="match status" value="1"/>
</dbReference>
<dbReference type="InterPro" id="IPR052097">
    <property type="entry name" value="SET-MYND_domain_protein"/>
</dbReference>
<evidence type="ECO:0000313" key="10">
    <source>
        <dbReference type="Proteomes" id="UP001160148"/>
    </source>
</evidence>
<dbReference type="GO" id="GO:0042826">
    <property type="term" value="F:histone deacetylase binding"/>
    <property type="evidence" value="ECO:0007669"/>
    <property type="project" value="TreeGrafter"/>
</dbReference>
<dbReference type="PANTHER" id="PTHR46165:SF2">
    <property type="entry name" value="SET AND MYND DOMAIN-CONTAINING PROTEIN 4"/>
    <property type="match status" value="1"/>
</dbReference>
<evidence type="ECO:0000256" key="3">
    <source>
        <dbReference type="ARBA" id="ARBA00022691"/>
    </source>
</evidence>
<accession>A0AAV0WIB4</accession>
<keyword evidence="6" id="KW-0862">Zinc</keyword>
<dbReference type="Proteomes" id="UP001160148">
    <property type="component" value="Unassembled WGS sequence"/>
</dbReference>